<name>A0ABQ8SPG7_PERAM</name>
<comment type="caution">
    <text evidence="1">The sequence shown here is derived from an EMBL/GenBank/DDBJ whole genome shotgun (WGS) entry which is preliminary data.</text>
</comment>
<protein>
    <submittedName>
        <fullName evidence="1">Uncharacterized protein</fullName>
    </submittedName>
</protein>
<reference evidence="1 2" key="1">
    <citation type="journal article" date="2022" name="Allergy">
        <title>Genome assembly and annotation of Periplaneta americana reveal a comprehensive cockroach allergen profile.</title>
        <authorList>
            <person name="Wang L."/>
            <person name="Xiong Q."/>
            <person name="Saelim N."/>
            <person name="Wang L."/>
            <person name="Nong W."/>
            <person name="Wan A.T."/>
            <person name="Shi M."/>
            <person name="Liu X."/>
            <person name="Cao Q."/>
            <person name="Hui J.H.L."/>
            <person name="Sookrung N."/>
            <person name="Leung T.F."/>
            <person name="Tungtrongchitr A."/>
            <person name="Tsui S.K.W."/>
        </authorList>
    </citation>
    <scope>NUCLEOTIDE SEQUENCE [LARGE SCALE GENOMIC DNA]</scope>
    <source>
        <strain evidence="1">PWHHKU_190912</strain>
    </source>
</reference>
<dbReference type="EMBL" id="JAJSOF020000023">
    <property type="protein sequence ID" value="KAJ4435843.1"/>
    <property type="molecule type" value="Genomic_DNA"/>
</dbReference>
<gene>
    <name evidence="1" type="ORF">ANN_18462</name>
</gene>
<keyword evidence="2" id="KW-1185">Reference proteome</keyword>
<organism evidence="1 2">
    <name type="scientific">Periplaneta americana</name>
    <name type="common">American cockroach</name>
    <name type="synonym">Blatta americana</name>
    <dbReference type="NCBI Taxonomy" id="6978"/>
    <lineage>
        <taxon>Eukaryota</taxon>
        <taxon>Metazoa</taxon>
        <taxon>Ecdysozoa</taxon>
        <taxon>Arthropoda</taxon>
        <taxon>Hexapoda</taxon>
        <taxon>Insecta</taxon>
        <taxon>Pterygota</taxon>
        <taxon>Neoptera</taxon>
        <taxon>Polyneoptera</taxon>
        <taxon>Dictyoptera</taxon>
        <taxon>Blattodea</taxon>
        <taxon>Blattoidea</taxon>
        <taxon>Blattidae</taxon>
        <taxon>Blattinae</taxon>
        <taxon>Periplaneta</taxon>
    </lineage>
</organism>
<evidence type="ECO:0000313" key="1">
    <source>
        <dbReference type="EMBL" id="KAJ4435843.1"/>
    </source>
</evidence>
<accession>A0ABQ8SPG7</accession>
<dbReference type="Proteomes" id="UP001148838">
    <property type="component" value="Unassembled WGS sequence"/>
</dbReference>
<sequence>MSLGSSTNSYPAFDHIGLRENSGKTSTRKHAVENGSTRRVDILAYNADTKKGIIVDPTIRFEVGCHQSAEVHLEKKSIYEPTVNYFKLKYALIHAEVFGLLIGARGTIPAFFEEFRRQFALPTSLRDDIVIITTLRSRRFPDRIVPDRRMFMRMFDILRVRGTLPSGHIVFERQSEQVVNELENTVQIISYSPTTSSRRLSVQFGIPQTRAKRTSVSSIHHQHVQHIHKGDVKRQKFCQKIM</sequence>
<proteinExistence type="predicted"/>
<evidence type="ECO:0000313" key="2">
    <source>
        <dbReference type="Proteomes" id="UP001148838"/>
    </source>
</evidence>